<evidence type="ECO:0000256" key="1">
    <source>
        <dbReference type="SAM" id="SignalP"/>
    </source>
</evidence>
<name>A0ABQ6E3L4_9GAMM</name>
<evidence type="ECO:0000313" key="3">
    <source>
        <dbReference type="Proteomes" id="UP001157353"/>
    </source>
</evidence>
<keyword evidence="1" id="KW-0732">Signal</keyword>
<gene>
    <name evidence="2" type="ORF">GCM10007916_29090</name>
</gene>
<accession>A0ABQ6E3L4</accession>
<dbReference type="RefSeq" id="WP_284204935.1">
    <property type="nucleotide sequence ID" value="NZ_BSPQ01000016.1"/>
</dbReference>
<feature type="chain" id="PRO_5045474225" evidence="1">
    <location>
        <begin position="20"/>
        <end position="208"/>
    </location>
</feature>
<proteinExistence type="predicted"/>
<sequence>MIKPLLITTALLTSSAAFSAQNFVVDPQLTDFRSNQGKSDVWISHEDSKGGLGDVGTSGDTAFDAQGSARIRFKKSVEINDFTATPGLSQTVNGLPKNTDMSYSLYYCDKKGTASPSTLHYGVREVVEGAPLTGKVIADNRVHVRDLGNAPKGDKKDCFSQVTLDFNTGSNASVEIFNQMEVEVGANGKPDMHKDVEVRIDEFSITAK</sequence>
<feature type="signal peptide" evidence="1">
    <location>
        <begin position="1"/>
        <end position="19"/>
    </location>
</feature>
<organism evidence="2 3">
    <name type="scientific">Psychromonas marina</name>
    <dbReference type="NCBI Taxonomy" id="88364"/>
    <lineage>
        <taxon>Bacteria</taxon>
        <taxon>Pseudomonadati</taxon>
        <taxon>Pseudomonadota</taxon>
        <taxon>Gammaproteobacteria</taxon>
        <taxon>Alteromonadales</taxon>
        <taxon>Psychromonadaceae</taxon>
        <taxon>Psychromonas</taxon>
    </lineage>
</organism>
<protein>
    <submittedName>
        <fullName evidence="2">Uncharacterized protein</fullName>
    </submittedName>
</protein>
<dbReference type="EMBL" id="BSPQ01000016">
    <property type="protein sequence ID" value="GLS91839.1"/>
    <property type="molecule type" value="Genomic_DNA"/>
</dbReference>
<keyword evidence="3" id="KW-1185">Reference proteome</keyword>
<dbReference type="Proteomes" id="UP001157353">
    <property type="component" value="Unassembled WGS sequence"/>
</dbReference>
<comment type="caution">
    <text evidence="2">The sequence shown here is derived from an EMBL/GenBank/DDBJ whole genome shotgun (WGS) entry which is preliminary data.</text>
</comment>
<evidence type="ECO:0000313" key="2">
    <source>
        <dbReference type="EMBL" id="GLS91839.1"/>
    </source>
</evidence>
<reference evidence="3" key="1">
    <citation type="journal article" date="2019" name="Int. J. Syst. Evol. Microbiol.">
        <title>The Global Catalogue of Microorganisms (GCM) 10K type strain sequencing project: providing services to taxonomists for standard genome sequencing and annotation.</title>
        <authorList>
            <consortium name="The Broad Institute Genomics Platform"/>
            <consortium name="The Broad Institute Genome Sequencing Center for Infectious Disease"/>
            <person name="Wu L."/>
            <person name="Ma J."/>
        </authorList>
    </citation>
    <scope>NUCLEOTIDE SEQUENCE [LARGE SCALE GENOMIC DNA]</scope>
    <source>
        <strain evidence="3">NBRC 103166</strain>
    </source>
</reference>